<name>A0A371GTZ9_MUCPR</name>
<organism evidence="1 2">
    <name type="scientific">Mucuna pruriens</name>
    <name type="common">Velvet bean</name>
    <name type="synonym">Dolichos pruriens</name>
    <dbReference type="NCBI Taxonomy" id="157652"/>
    <lineage>
        <taxon>Eukaryota</taxon>
        <taxon>Viridiplantae</taxon>
        <taxon>Streptophyta</taxon>
        <taxon>Embryophyta</taxon>
        <taxon>Tracheophyta</taxon>
        <taxon>Spermatophyta</taxon>
        <taxon>Magnoliopsida</taxon>
        <taxon>eudicotyledons</taxon>
        <taxon>Gunneridae</taxon>
        <taxon>Pentapetalae</taxon>
        <taxon>rosids</taxon>
        <taxon>fabids</taxon>
        <taxon>Fabales</taxon>
        <taxon>Fabaceae</taxon>
        <taxon>Papilionoideae</taxon>
        <taxon>50 kb inversion clade</taxon>
        <taxon>NPAAA clade</taxon>
        <taxon>indigoferoid/millettioid clade</taxon>
        <taxon>Phaseoleae</taxon>
        <taxon>Mucuna</taxon>
    </lineage>
</organism>
<sequence length="129" mass="14880">MLGGVQKVEEEDDEVQKIARLKSERRPITSSMEVTSVAAKKKNTNHFFQKPEETIQLGQTKRQTSINDVCQKEARTRAIQYIAPSKLSRIDSSTFKKELEYTKGWLKGHREERMKYGCSIMLDGWRIGS</sequence>
<evidence type="ECO:0000313" key="2">
    <source>
        <dbReference type="Proteomes" id="UP000257109"/>
    </source>
</evidence>
<proteinExistence type="predicted"/>
<reference evidence="1" key="1">
    <citation type="submission" date="2018-05" db="EMBL/GenBank/DDBJ databases">
        <title>Draft genome of Mucuna pruriens seed.</title>
        <authorList>
            <person name="Nnadi N.E."/>
            <person name="Vos R."/>
            <person name="Hasami M.H."/>
            <person name="Devisetty U.K."/>
            <person name="Aguiy J.C."/>
        </authorList>
    </citation>
    <scope>NUCLEOTIDE SEQUENCE [LARGE SCALE GENOMIC DNA]</scope>
    <source>
        <strain evidence="1">JCA_2017</strain>
    </source>
</reference>
<feature type="non-terminal residue" evidence="1">
    <location>
        <position position="1"/>
    </location>
</feature>
<dbReference type="OrthoDB" id="1427999at2759"/>
<evidence type="ECO:0008006" key="3">
    <source>
        <dbReference type="Google" id="ProtNLM"/>
    </source>
</evidence>
<comment type="caution">
    <text evidence="1">The sequence shown here is derived from an EMBL/GenBank/DDBJ whole genome shotgun (WGS) entry which is preliminary data.</text>
</comment>
<keyword evidence="2" id="KW-1185">Reference proteome</keyword>
<protein>
    <recommendedName>
        <fullName evidence="3">DUF659 domain-containing protein</fullName>
    </recommendedName>
</protein>
<accession>A0A371GTZ9</accession>
<evidence type="ECO:0000313" key="1">
    <source>
        <dbReference type="EMBL" id="RDX94020.1"/>
    </source>
</evidence>
<dbReference type="AlphaFoldDB" id="A0A371GTZ9"/>
<dbReference type="EMBL" id="QJKJ01004472">
    <property type="protein sequence ID" value="RDX94020.1"/>
    <property type="molecule type" value="Genomic_DNA"/>
</dbReference>
<dbReference type="Proteomes" id="UP000257109">
    <property type="component" value="Unassembled WGS sequence"/>
</dbReference>
<gene>
    <name evidence="1" type="ORF">CR513_23643</name>
</gene>